<evidence type="ECO:0000256" key="2">
    <source>
        <dbReference type="ARBA" id="ARBA00012438"/>
    </source>
</evidence>
<dbReference type="EMBL" id="CP065053">
    <property type="protein sequence ID" value="QPI51930.1"/>
    <property type="molecule type" value="Genomic_DNA"/>
</dbReference>
<keyword evidence="7" id="KW-0067">ATP-binding</keyword>
<sequence length="566" mass="60160">MERQGMVIADSPLDKDAASSVAQSDVAYSQLVARIRLVLTVSAVLVAVLDHPGPERANLTALLVLSVYAALCAAVYLFPRCQPRWSRGKLRHRLDVAVSVAVVAAVGPAEIFPLVFLLFAIVVASLRYGLAEGVRVTIATVFLYYLAAIVTLPDVTPARLLLRAAVLLAFGRVIAQLGEMHILAARRQALLREMNQVANPRFGIDRSMTAALERVRAFFLADSCLLLLDDHDSGAHALRTVRACGPALAAADPIDPALARAMLPAPHTQVLLYMRPWCRWGALGGCALGHGGARAAWAPHDPARLRQLADLLGATAFISAPVSFGRGKGRIYVAARTRHLGRGDALFLARIAEQGLRAIDRIDLLDRIASDAAGLERKKIALDLHDTAIQSYIGLQLGLVALCRKAAPSNPLAADLDKLVSMAADVIAQLRDEARRACGAAPAGDTMFLAALRRQAARAQATYGVKVRIDAGANVALGDRLGAEVLQIVREGISNICRHTEATKASVALRCSGTMLRIDIINPHGAHAPPAFQPRSLSERASALGGAACVRQDGANGTIVSVEIPL</sequence>
<evidence type="ECO:0000256" key="9">
    <source>
        <dbReference type="SAM" id="Phobius"/>
    </source>
</evidence>
<evidence type="ECO:0000256" key="6">
    <source>
        <dbReference type="ARBA" id="ARBA00022777"/>
    </source>
</evidence>
<feature type="transmembrane region" description="Helical" evidence="9">
    <location>
        <begin position="100"/>
        <end position="128"/>
    </location>
</feature>
<keyword evidence="6" id="KW-0418">Kinase</keyword>
<dbReference type="InterPro" id="IPR011712">
    <property type="entry name" value="Sig_transdc_His_kin_sub3_dim/P"/>
</dbReference>
<keyword evidence="5" id="KW-0547">Nucleotide-binding</keyword>
<proteinExistence type="predicted"/>
<dbReference type="InterPro" id="IPR050482">
    <property type="entry name" value="Sensor_HK_TwoCompSys"/>
</dbReference>
<feature type="transmembrane region" description="Helical" evidence="9">
    <location>
        <begin position="31"/>
        <end position="49"/>
    </location>
</feature>
<evidence type="ECO:0000256" key="4">
    <source>
        <dbReference type="ARBA" id="ARBA00022679"/>
    </source>
</evidence>
<evidence type="ECO:0000313" key="12">
    <source>
        <dbReference type="Proteomes" id="UP000662888"/>
    </source>
</evidence>
<evidence type="ECO:0000256" key="3">
    <source>
        <dbReference type="ARBA" id="ARBA00022553"/>
    </source>
</evidence>
<organism evidence="11 12">
    <name type="scientific">Massilia antarctica</name>
    <dbReference type="NCBI Taxonomy" id="2765360"/>
    <lineage>
        <taxon>Bacteria</taxon>
        <taxon>Pseudomonadati</taxon>
        <taxon>Pseudomonadota</taxon>
        <taxon>Betaproteobacteria</taxon>
        <taxon>Burkholderiales</taxon>
        <taxon>Oxalobacteraceae</taxon>
        <taxon>Telluria group</taxon>
        <taxon>Massilia</taxon>
    </lineage>
</organism>
<evidence type="ECO:0000256" key="7">
    <source>
        <dbReference type="ARBA" id="ARBA00022840"/>
    </source>
</evidence>
<keyword evidence="9" id="KW-0472">Membrane</keyword>
<feature type="domain" description="Signal transduction histidine kinase subgroup 3 dimerisation and phosphoacceptor" evidence="10">
    <location>
        <begin position="376"/>
        <end position="432"/>
    </location>
</feature>
<evidence type="ECO:0000256" key="1">
    <source>
        <dbReference type="ARBA" id="ARBA00000085"/>
    </source>
</evidence>
<feature type="transmembrane region" description="Helical" evidence="9">
    <location>
        <begin position="160"/>
        <end position="178"/>
    </location>
</feature>
<accession>A0AA48WFU8</accession>
<protein>
    <recommendedName>
        <fullName evidence="2">histidine kinase</fullName>
        <ecNumber evidence="2">2.7.13.3</ecNumber>
    </recommendedName>
</protein>
<keyword evidence="3" id="KW-0597">Phosphoprotein</keyword>
<dbReference type="EC" id="2.7.13.3" evidence="2"/>
<evidence type="ECO:0000256" key="5">
    <source>
        <dbReference type="ARBA" id="ARBA00022741"/>
    </source>
</evidence>
<comment type="catalytic activity">
    <reaction evidence="1">
        <text>ATP + protein L-histidine = ADP + protein N-phospho-L-histidine.</text>
        <dbReference type="EC" id="2.7.13.3"/>
    </reaction>
</comment>
<dbReference type="RefSeq" id="WP_206091447.1">
    <property type="nucleotide sequence ID" value="NZ_CP065053.1"/>
</dbReference>
<dbReference type="Gene3D" id="3.30.565.10">
    <property type="entry name" value="Histidine kinase-like ATPase, C-terminal domain"/>
    <property type="match status" value="1"/>
</dbReference>
<feature type="transmembrane region" description="Helical" evidence="9">
    <location>
        <begin position="134"/>
        <end position="153"/>
    </location>
</feature>
<gene>
    <name evidence="11" type="ORF">IV454_10770</name>
</gene>
<keyword evidence="9" id="KW-0812">Transmembrane</keyword>
<keyword evidence="8" id="KW-0902">Two-component regulatory system</keyword>
<dbReference type="Proteomes" id="UP000662888">
    <property type="component" value="Chromosome"/>
</dbReference>
<keyword evidence="9" id="KW-1133">Transmembrane helix</keyword>
<evidence type="ECO:0000313" key="11">
    <source>
        <dbReference type="EMBL" id="QPI51930.1"/>
    </source>
</evidence>
<evidence type="ECO:0000256" key="8">
    <source>
        <dbReference type="ARBA" id="ARBA00023012"/>
    </source>
</evidence>
<keyword evidence="4" id="KW-0808">Transferase</keyword>
<dbReference type="PANTHER" id="PTHR24421">
    <property type="entry name" value="NITRATE/NITRITE SENSOR PROTEIN NARX-RELATED"/>
    <property type="match status" value="1"/>
</dbReference>
<dbReference type="Pfam" id="PF07730">
    <property type="entry name" value="HisKA_3"/>
    <property type="match status" value="1"/>
</dbReference>
<evidence type="ECO:0000259" key="10">
    <source>
        <dbReference type="Pfam" id="PF07730"/>
    </source>
</evidence>
<keyword evidence="12" id="KW-1185">Reference proteome</keyword>
<dbReference type="PANTHER" id="PTHR24421:SF10">
    <property type="entry name" value="NITRATE_NITRITE SENSOR PROTEIN NARQ"/>
    <property type="match status" value="1"/>
</dbReference>
<name>A0AA48WFU8_9BURK</name>
<dbReference type="InterPro" id="IPR036890">
    <property type="entry name" value="HATPase_C_sf"/>
</dbReference>
<feature type="transmembrane region" description="Helical" evidence="9">
    <location>
        <begin position="61"/>
        <end position="79"/>
    </location>
</feature>
<reference evidence="11 12" key="1">
    <citation type="submission" date="2020-11" db="EMBL/GenBank/DDBJ databases">
        <authorList>
            <person name="Sun Q."/>
        </authorList>
    </citation>
    <scope>NUCLEOTIDE SEQUENCE [LARGE SCALE GENOMIC DNA]</scope>
    <source>
        <strain evidence="11 12">P8398</strain>
    </source>
</reference>